<dbReference type="InterPro" id="IPR040006">
    <property type="entry name" value="TNKS1BP1-like"/>
</dbReference>
<feature type="region of interest" description="Disordered" evidence="1">
    <location>
        <begin position="212"/>
        <end position="372"/>
    </location>
</feature>
<accession>A0A1A8HTF5</accession>
<feature type="compositionally biased region" description="Basic and acidic residues" evidence="1">
    <location>
        <begin position="11"/>
        <end position="22"/>
    </location>
</feature>
<evidence type="ECO:0000256" key="1">
    <source>
        <dbReference type="SAM" id="MobiDB-lite"/>
    </source>
</evidence>
<proteinExistence type="predicted"/>
<feature type="compositionally biased region" description="Basic and acidic residues" evidence="1">
    <location>
        <begin position="314"/>
        <end position="324"/>
    </location>
</feature>
<evidence type="ECO:0000259" key="2">
    <source>
        <dbReference type="SMART" id="SM01319"/>
    </source>
</evidence>
<dbReference type="EMBL" id="HAED01001851">
    <property type="protein sequence ID" value="SBQ87696.1"/>
    <property type="molecule type" value="Transcribed_RNA"/>
</dbReference>
<feature type="region of interest" description="Disordered" evidence="1">
    <location>
        <begin position="157"/>
        <end position="180"/>
    </location>
</feature>
<dbReference type="SMART" id="SM01319">
    <property type="entry name" value="Tankyrase_bdg_C"/>
    <property type="match status" value="1"/>
</dbReference>
<organism evidence="3">
    <name type="scientific">Nothobranchius kuhntae</name>
    <name type="common">Beira killifish</name>
    <dbReference type="NCBI Taxonomy" id="321403"/>
    <lineage>
        <taxon>Eukaryota</taxon>
        <taxon>Metazoa</taxon>
        <taxon>Chordata</taxon>
        <taxon>Craniata</taxon>
        <taxon>Vertebrata</taxon>
        <taxon>Euteleostomi</taxon>
        <taxon>Actinopterygii</taxon>
        <taxon>Neopterygii</taxon>
        <taxon>Teleostei</taxon>
        <taxon>Neoteleostei</taxon>
        <taxon>Acanthomorphata</taxon>
        <taxon>Ovalentaria</taxon>
        <taxon>Atherinomorphae</taxon>
        <taxon>Cyprinodontiformes</taxon>
        <taxon>Nothobranchiidae</taxon>
        <taxon>Nothobranchius</taxon>
    </lineage>
</organism>
<feature type="domain" description="Tankyrase 1-binding protein C-terminal" evidence="2">
    <location>
        <begin position="277"/>
        <end position="457"/>
    </location>
</feature>
<sequence>MPIETLLAPTKADDYVPQKEDSPDSVVPDGAPKLALSKETVNPEPVQKDNDAQTNHKTSTGAVSNSEQKDENEMNKTLVSAPQTPEEPASEIPFIISGPRKRLSMALTSSIRTTNTVNSAAMQYLGGKLSAAQLQAASLVGNLRRSLQGALELVWGSSEEKQEEGEEDDKEEKEEIVNEGGRLERAMLPLRSFARRSRSSLHRFSIRSRRAFQRRSTGTCSTQTGNYSIKPEDEETDDLSHNESQQDEIHEGTSQTDSPKPVSEELFDEDVDSCKEPEFVPFPEMSTPLLDTSTQRSKAKLNRARNRSLPSRSFRVDLNKRSRLDWMVNTDTSEDLPKEKQSDSEEQEEEQSQPKAIISHPSSTSKVPMFPGLSPAALLAGIKKRAGGEAPAAVEETEKNKVTEEKGIEEEPPSQPTRSPRLPGHMAGAARVLPPMGDTGGSAGSSPAWLAELKSKKRMNQQGGKT</sequence>
<dbReference type="Pfam" id="PF15327">
    <property type="entry name" value="Tankyrase_bdg_C"/>
    <property type="match status" value="1"/>
</dbReference>
<feature type="compositionally biased region" description="Basic and acidic residues" evidence="1">
    <location>
        <begin position="396"/>
        <end position="406"/>
    </location>
</feature>
<protein>
    <submittedName>
        <fullName evidence="3">Apoptotic chromatin condensation inducer 1a</fullName>
    </submittedName>
</protein>
<feature type="compositionally biased region" description="Basic residues" evidence="1">
    <location>
        <begin position="297"/>
        <end position="306"/>
    </location>
</feature>
<name>A0A1A8HTF5_NOTKU</name>
<feature type="compositionally biased region" description="Polar residues" evidence="1">
    <location>
        <begin position="214"/>
        <end position="227"/>
    </location>
</feature>
<dbReference type="PANTHER" id="PTHR22042:SF3">
    <property type="entry name" value="RIKEN CDNA 2900026A02 GENE"/>
    <property type="match status" value="1"/>
</dbReference>
<reference evidence="3" key="1">
    <citation type="submission" date="2016-05" db="EMBL/GenBank/DDBJ databases">
        <authorList>
            <person name="Lavstsen T."/>
            <person name="Jespersen J.S."/>
        </authorList>
    </citation>
    <scope>NUCLEOTIDE SEQUENCE</scope>
    <source>
        <tissue evidence="3">Brain</tissue>
    </source>
</reference>
<reference evidence="3" key="2">
    <citation type="submission" date="2016-06" db="EMBL/GenBank/DDBJ databases">
        <title>The genome of a short-lived fish provides insights into sex chromosome evolution and the genetic control of aging.</title>
        <authorList>
            <person name="Reichwald K."/>
            <person name="Felder M."/>
            <person name="Petzold A."/>
            <person name="Koch P."/>
            <person name="Groth M."/>
            <person name="Platzer M."/>
        </authorList>
    </citation>
    <scope>NUCLEOTIDE SEQUENCE</scope>
    <source>
        <tissue evidence="3">Brain</tissue>
    </source>
</reference>
<evidence type="ECO:0000313" key="3">
    <source>
        <dbReference type="EMBL" id="SBQ87696.1"/>
    </source>
</evidence>
<dbReference type="InterPro" id="IPR032764">
    <property type="entry name" value="Tankyrase-bd_C"/>
</dbReference>
<gene>
    <name evidence="3" type="primary">ACIN1A</name>
</gene>
<dbReference type="AlphaFoldDB" id="A0A1A8HTF5"/>
<feature type="region of interest" description="Disordered" evidence="1">
    <location>
        <begin position="1"/>
        <end position="91"/>
    </location>
</feature>
<feature type="compositionally biased region" description="Polar residues" evidence="1">
    <location>
        <begin position="52"/>
        <end position="66"/>
    </location>
</feature>
<feature type="region of interest" description="Disordered" evidence="1">
    <location>
        <begin position="384"/>
        <end position="466"/>
    </location>
</feature>
<dbReference type="PANTHER" id="PTHR22042">
    <property type="entry name" value="TANKYRASE 1 BINDING PROTEIN"/>
    <property type="match status" value="1"/>
</dbReference>
<feature type="compositionally biased region" description="Acidic residues" evidence="1">
    <location>
        <begin position="161"/>
        <end position="172"/>
    </location>
</feature>